<evidence type="ECO:0000256" key="2">
    <source>
        <dbReference type="ARBA" id="ARBA00036390"/>
    </source>
</evidence>
<evidence type="ECO:0000256" key="3">
    <source>
        <dbReference type="ARBA" id="ARBA00036535"/>
    </source>
</evidence>
<dbReference type="STRING" id="204773.HEAR1067"/>
<evidence type="ECO:0000256" key="9">
    <source>
        <dbReference type="ARBA" id="ARBA00042890"/>
    </source>
</evidence>
<dbReference type="Gene3D" id="3.30.2350.10">
    <property type="entry name" value="Pseudouridine synthase"/>
    <property type="match status" value="1"/>
</dbReference>
<accession>A4G409</accession>
<evidence type="ECO:0000313" key="14">
    <source>
        <dbReference type="Proteomes" id="UP000006697"/>
    </source>
</evidence>
<dbReference type="AlphaFoldDB" id="A4G409"/>
<comment type="catalytic activity">
    <reaction evidence="2">
        <text>uridine(35) in tRNA(Tyr) = pseudouridine(35) in tRNA(Tyr)</text>
        <dbReference type="Rhea" id="RHEA:60556"/>
        <dbReference type="Rhea" id="RHEA-COMP:15607"/>
        <dbReference type="Rhea" id="RHEA-COMP:15608"/>
        <dbReference type="ChEBI" id="CHEBI:65314"/>
        <dbReference type="ChEBI" id="CHEBI:65315"/>
    </reaction>
</comment>
<dbReference type="PANTHER" id="PTHR47683:SF2">
    <property type="entry name" value="RNA-BINDING S4 DOMAIN-CONTAINING PROTEIN"/>
    <property type="match status" value="1"/>
</dbReference>
<dbReference type="HOGENOM" id="CLU_024979_1_2_4"/>
<sequence length="237" mass="26390">MTDSIRLAKRVADAVPCSRREAEQYIEGGWVTVDGVVIEEPGHRVSPQQAIHLSPDATLVAINPVTILLHKPAGIDADAALRLITPENLYAEDRSGIRFLKKHTSELKPVDVLETYASGLMVFTQDWHVARKLVDDAATVEQEYIAEVSGDLIPNGLALLNHGLNFNGKPLAPIKVSWQNETRLRFALKAGRRGQIAHMCEMVGLKLLNLKRIRIARLPMASLPAGQWRYLKGYERF</sequence>
<evidence type="ECO:0000256" key="1">
    <source>
        <dbReference type="ARBA" id="ARBA00023235"/>
    </source>
</evidence>
<dbReference type="InterPro" id="IPR036986">
    <property type="entry name" value="S4_RNA-bd_sf"/>
</dbReference>
<dbReference type="GO" id="GO:0000455">
    <property type="term" value="P:enzyme-directed rRNA pseudouridine synthesis"/>
    <property type="evidence" value="ECO:0007669"/>
    <property type="project" value="UniProtKB-ARBA"/>
</dbReference>
<dbReference type="SMART" id="SM00363">
    <property type="entry name" value="S4"/>
    <property type="match status" value="1"/>
</dbReference>
<dbReference type="Pfam" id="PF01479">
    <property type="entry name" value="S4"/>
    <property type="match status" value="1"/>
</dbReference>
<evidence type="ECO:0000259" key="12">
    <source>
        <dbReference type="SMART" id="SM00363"/>
    </source>
</evidence>
<evidence type="ECO:0000256" key="8">
    <source>
        <dbReference type="ARBA" id="ARBA00042843"/>
    </source>
</evidence>
<keyword evidence="11" id="KW-0694">RNA-binding</keyword>
<reference evidence="13 14" key="1">
    <citation type="journal article" date="2007" name="PLoS Genet.">
        <title>A tale of two oxidation states: bacterial colonization of arsenic-rich environments.</title>
        <authorList>
            <person name="Muller D."/>
            <person name="Medigue C."/>
            <person name="Koechler S."/>
            <person name="Barbe V."/>
            <person name="Barakat M."/>
            <person name="Talla E."/>
            <person name="Bonnefoy V."/>
            <person name="Krin E."/>
            <person name="Arsene-Ploetze F."/>
            <person name="Carapito C."/>
            <person name="Chandler M."/>
            <person name="Cournoyer B."/>
            <person name="Cruveiller S."/>
            <person name="Dossat C."/>
            <person name="Duval S."/>
            <person name="Heymann M."/>
            <person name="Leize E."/>
            <person name="Lieutaud A."/>
            <person name="Lievremont D."/>
            <person name="Makita Y."/>
            <person name="Mangenot S."/>
            <person name="Nitschke W."/>
            <person name="Ortet P."/>
            <person name="Perdrial N."/>
            <person name="Schoepp B."/>
            <person name="Siguier N."/>
            <person name="Simeonova D.D."/>
            <person name="Rouy Z."/>
            <person name="Segurens B."/>
            <person name="Turlin E."/>
            <person name="Vallenet D."/>
            <person name="Van Dorsselaer A."/>
            <person name="Weiss S."/>
            <person name="Weissenbach J."/>
            <person name="Lett M.C."/>
            <person name="Danchin A."/>
            <person name="Bertin P.N."/>
        </authorList>
    </citation>
    <scope>NUCLEOTIDE SEQUENCE [LARGE SCALE GENOMIC DNA]</scope>
    <source>
        <strain evidence="14">ULPAs1</strain>
    </source>
</reference>
<dbReference type="SUPFAM" id="SSF55174">
    <property type="entry name" value="Alpha-L RNA-binding motif"/>
    <property type="match status" value="1"/>
</dbReference>
<organism evidence="13 14">
    <name type="scientific">Herminiimonas arsenicoxydans</name>
    <dbReference type="NCBI Taxonomy" id="204773"/>
    <lineage>
        <taxon>Bacteria</taxon>
        <taxon>Pseudomonadati</taxon>
        <taxon>Pseudomonadota</taxon>
        <taxon>Betaproteobacteria</taxon>
        <taxon>Burkholderiales</taxon>
        <taxon>Oxalobacteraceae</taxon>
        <taxon>Herminiimonas</taxon>
    </lineage>
</organism>
<dbReference type="OrthoDB" id="9807213at2"/>
<protein>
    <recommendedName>
        <fullName evidence="5">Dual-specificity RNA pseudouridine synthase RluF</fullName>
        <ecNumber evidence="4">5.4.99.21</ecNumber>
    </recommendedName>
    <alternativeName>
        <fullName evidence="7">23S rRNA pseudouridine(2604) synthase</fullName>
    </alternativeName>
    <alternativeName>
        <fullName evidence="9">Ribosomal large subunit pseudouridine synthase F</fullName>
    </alternativeName>
    <alternativeName>
        <fullName evidence="8">rRNA pseudouridylate synthase F</fullName>
    </alternativeName>
    <alternativeName>
        <fullName evidence="10">rRNA-uridine isomerase F</fullName>
    </alternativeName>
    <alternativeName>
        <fullName evidence="6">tRNA(Tyr) pseudouridine(35) synthase</fullName>
    </alternativeName>
</protein>
<evidence type="ECO:0000256" key="4">
    <source>
        <dbReference type="ARBA" id="ARBA00038922"/>
    </source>
</evidence>
<dbReference type="CDD" id="cd00165">
    <property type="entry name" value="S4"/>
    <property type="match status" value="1"/>
</dbReference>
<keyword evidence="14" id="KW-1185">Reference proteome</keyword>
<dbReference type="SUPFAM" id="SSF55120">
    <property type="entry name" value="Pseudouridine synthase"/>
    <property type="match status" value="1"/>
</dbReference>
<dbReference type="Proteomes" id="UP000006697">
    <property type="component" value="Chromosome"/>
</dbReference>
<dbReference type="GO" id="GO:0160138">
    <property type="term" value="F:23S rRNA pseudouridine(2604) synthase activity"/>
    <property type="evidence" value="ECO:0007669"/>
    <property type="project" value="UniProtKB-EC"/>
</dbReference>
<evidence type="ECO:0000256" key="10">
    <source>
        <dbReference type="ARBA" id="ARBA00043147"/>
    </source>
</evidence>
<keyword evidence="1" id="KW-0413">Isomerase</keyword>
<dbReference type="Pfam" id="PF00849">
    <property type="entry name" value="PseudoU_synth_2"/>
    <property type="match status" value="1"/>
</dbReference>
<dbReference type="PROSITE" id="PS50889">
    <property type="entry name" value="S4"/>
    <property type="match status" value="1"/>
</dbReference>
<evidence type="ECO:0000256" key="7">
    <source>
        <dbReference type="ARBA" id="ARBA00041697"/>
    </source>
</evidence>
<evidence type="ECO:0000256" key="11">
    <source>
        <dbReference type="PROSITE-ProRule" id="PRU00182"/>
    </source>
</evidence>
<dbReference type="CDD" id="cd02555">
    <property type="entry name" value="PSSA_1"/>
    <property type="match status" value="1"/>
</dbReference>
<dbReference type="InterPro" id="IPR006145">
    <property type="entry name" value="PsdUridine_synth_RsuA/RluA"/>
</dbReference>
<dbReference type="KEGG" id="har:HEAR1067"/>
<name>A4G409_HERAR</name>
<proteinExistence type="predicted"/>
<dbReference type="InterPro" id="IPR002942">
    <property type="entry name" value="S4_RNA-bd"/>
</dbReference>
<gene>
    <name evidence="13" type="ordered locus">HEAR1067</name>
</gene>
<dbReference type="EMBL" id="CU207211">
    <property type="protein sequence ID" value="CAL61246.1"/>
    <property type="molecule type" value="Genomic_DNA"/>
</dbReference>
<evidence type="ECO:0000313" key="13">
    <source>
        <dbReference type="EMBL" id="CAL61246.1"/>
    </source>
</evidence>
<evidence type="ECO:0000256" key="5">
    <source>
        <dbReference type="ARBA" id="ARBA00039989"/>
    </source>
</evidence>
<dbReference type="eggNOG" id="COG1187">
    <property type="taxonomic scope" value="Bacteria"/>
</dbReference>
<dbReference type="PANTHER" id="PTHR47683">
    <property type="entry name" value="PSEUDOURIDINE SYNTHASE FAMILY PROTEIN-RELATED"/>
    <property type="match status" value="1"/>
</dbReference>
<feature type="domain" description="RNA-binding S4" evidence="12">
    <location>
        <begin position="5"/>
        <end position="63"/>
    </location>
</feature>
<dbReference type="InterPro" id="IPR020103">
    <property type="entry name" value="PsdUridine_synth_cat_dom_sf"/>
</dbReference>
<dbReference type="Gene3D" id="3.10.290.10">
    <property type="entry name" value="RNA-binding S4 domain"/>
    <property type="match status" value="1"/>
</dbReference>
<evidence type="ECO:0000256" key="6">
    <source>
        <dbReference type="ARBA" id="ARBA00041420"/>
    </source>
</evidence>
<dbReference type="InterPro" id="IPR050343">
    <property type="entry name" value="RsuA_PseudoU_synthase"/>
</dbReference>
<comment type="catalytic activity">
    <reaction evidence="3">
        <text>uridine(2604) in 23S rRNA = pseudouridine(2604) in 23S rRNA</text>
        <dbReference type="Rhea" id="RHEA:38875"/>
        <dbReference type="Rhea" id="RHEA-COMP:10093"/>
        <dbReference type="Rhea" id="RHEA-COMP:10094"/>
        <dbReference type="ChEBI" id="CHEBI:65314"/>
        <dbReference type="ChEBI" id="CHEBI:65315"/>
        <dbReference type="EC" id="5.4.99.21"/>
    </reaction>
</comment>
<dbReference type="GO" id="GO:0003723">
    <property type="term" value="F:RNA binding"/>
    <property type="evidence" value="ECO:0007669"/>
    <property type="project" value="UniProtKB-KW"/>
</dbReference>
<dbReference type="EC" id="5.4.99.21" evidence="4"/>